<evidence type="ECO:0000313" key="2">
    <source>
        <dbReference type="EMBL" id="QGU08086.1"/>
    </source>
</evidence>
<evidence type="ECO:0000256" key="1">
    <source>
        <dbReference type="SAM" id="SignalP"/>
    </source>
</evidence>
<protein>
    <recommendedName>
        <fullName evidence="4">DUF732 domain-containing protein</fullName>
    </recommendedName>
</protein>
<feature type="signal peptide" evidence="1">
    <location>
        <begin position="1"/>
        <end position="21"/>
    </location>
</feature>
<evidence type="ECO:0000313" key="3">
    <source>
        <dbReference type="Proteomes" id="UP000424462"/>
    </source>
</evidence>
<keyword evidence="1" id="KW-0732">Signal</keyword>
<evidence type="ECO:0008006" key="4">
    <source>
        <dbReference type="Google" id="ProtNLM"/>
    </source>
</evidence>
<keyword evidence="3" id="KW-1185">Reference proteome</keyword>
<feature type="chain" id="PRO_5025632658" description="DUF732 domain-containing protein" evidence="1">
    <location>
        <begin position="22"/>
        <end position="159"/>
    </location>
</feature>
<dbReference type="RefSeq" id="WP_156231506.1">
    <property type="nucleotide sequence ID" value="NZ_CP046455.1"/>
</dbReference>
<accession>A0A6B8WB78</accession>
<dbReference type="Proteomes" id="UP000424462">
    <property type="component" value="Chromosome"/>
</dbReference>
<name>A0A6B8WB78_9CORY</name>
<dbReference type="AlphaFoldDB" id="A0A6B8WB78"/>
<dbReference type="EMBL" id="CP046455">
    <property type="protein sequence ID" value="QGU08086.1"/>
    <property type="molecule type" value="Genomic_DNA"/>
</dbReference>
<sequence precursor="true">MRKIDKFLAAALLTVTLTSCAAPADSSTPAMTTPSTALAFPSAPGDTIADSFDPVGDGGITRDQEAAAAAILNRFPGTQVASLSPEEIARAGWLACVLAGQDNPDLYDPAVLKESMRQAYIWSGSEQDARVVPALVEYFCPDLYRGDAVVDELIDQLTH</sequence>
<dbReference type="PROSITE" id="PS51257">
    <property type="entry name" value="PROKAR_LIPOPROTEIN"/>
    <property type="match status" value="1"/>
</dbReference>
<proteinExistence type="predicted"/>
<reference evidence="2 3" key="1">
    <citation type="submission" date="2019-11" db="EMBL/GenBank/DDBJ databases">
        <title>Complete genome sequence of Corynebacterium kalinowskii 1959, a novel Corynebacterium species isolated from soil of a small paddock in Vilsendorf, Germany.</title>
        <authorList>
            <person name="Schaffert L."/>
            <person name="Ruwe M."/>
            <person name="Milse J."/>
            <person name="Hanuschka K."/>
            <person name="Ortseifen V."/>
            <person name="Droste J."/>
            <person name="Brandt D."/>
            <person name="Schlueter L."/>
            <person name="Kutter Y."/>
            <person name="Vinke S."/>
            <person name="Viehoefer P."/>
            <person name="Jacob L."/>
            <person name="Luebke N.-C."/>
            <person name="Schulte-Berndt E."/>
            <person name="Hain C."/>
            <person name="Linder M."/>
            <person name="Schmidt P."/>
            <person name="Wollenschlaeger L."/>
            <person name="Luttermann T."/>
            <person name="Thieme E."/>
            <person name="Hassa J."/>
            <person name="Haak M."/>
            <person name="Wittchen M."/>
            <person name="Mentz A."/>
            <person name="Persicke M."/>
            <person name="Busche T."/>
            <person name="Ruckert C."/>
        </authorList>
    </citation>
    <scope>NUCLEOTIDE SEQUENCE [LARGE SCALE GENOMIC DNA]</scope>
    <source>
        <strain evidence="2 3">2039</strain>
    </source>
</reference>
<dbReference type="KEGG" id="cok:COCCU_10845"/>
<gene>
    <name evidence="2" type="ORF">COCCU_10845</name>
</gene>
<organism evidence="2 3">
    <name type="scientific">Corynebacterium occultum</name>
    <dbReference type="NCBI Taxonomy" id="2675219"/>
    <lineage>
        <taxon>Bacteria</taxon>
        <taxon>Bacillati</taxon>
        <taxon>Actinomycetota</taxon>
        <taxon>Actinomycetes</taxon>
        <taxon>Mycobacteriales</taxon>
        <taxon>Corynebacteriaceae</taxon>
        <taxon>Corynebacterium</taxon>
    </lineage>
</organism>